<feature type="compositionally biased region" description="Polar residues" evidence="1">
    <location>
        <begin position="400"/>
        <end position="417"/>
    </location>
</feature>
<sequence>MFIEGEQIVNSTMVAMETKKDPVLSKVLDFTKNGWPEKPQTELQLYHTRRLELSHEDGILLWDTRVAIPESLRDILLKDLHAEHFGIVKMKQLARKYLWWPKLNKEIEETVKSCMACQEEAKSPNASQQASWSWPGGPWKRIHIDYAGPYLGKMFLVVVDAYSKYLDIVPMSNATSTTTITALRHIFSNFGLPEHIVSDNGSQFTSEEFQKFLNDNNIQHTTTAPGHPATNGLAERFRKVTIRVAIKMNRQPRIRLSAFRAKQSKNEVKIFQDSLDNQPKYSQNQAVFARNFGKRARWLPWVIVKIISSRNYDVKVGDVMWKRYEEQLRPRHIPSFENAEQAKSEMEQNLFPETKTETNKREMIPAHTEDRVPAVPSGVTNEFDTFTPVNTKSKDRDSGELTSKMDSLINVTPSESTRMYPLRERKPLKRFTEQ</sequence>
<dbReference type="EMBL" id="CACRXK020020689">
    <property type="protein sequence ID" value="CAB4035077.1"/>
    <property type="molecule type" value="Genomic_DNA"/>
</dbReference>
<comment type="caution">
    <text evidence="2">The sequence shown here is derived from an EMBL/GenBank/DDBJ whole genome shotgun (WGS) entry which is preliminary data.</text>
</comment>
<keyword evidence="3" id="KW-1185">Reference proteome</keyword>
<evidence type="ECO:0000313" key="2">
    <source>
        <dbReference type="EMBL" id="CAB4035077.1"/>
    </source>
</evidence>
<organism evidence="2 3">
    <name type="scientific">Paramuricea clavata</name>
    <name type="common">Red gorgonian</name>
    <name type="synonym">Violescent sea-whip</name>
    <dbReference type="NCBI Taxonomy" id="317549"/>
    <lineage>
        <taxon>Eukaryota</taxon>
        <taxon>Metazoa</taxon>
        <taxon>Cnidaria</taxon>
        <taxon>Anthozoa</taxon>
        <taxon>Octocorallia</taxon>
        <taxon>Malacalcyonacea</taxon>
        <taxon>Plexauridae</taxon>
        <taxon>Paramuricea</taxon>
    </lineage>
</organism>
<dbReference type="InterPro" id="IPR036397">
    <property type="entry name" value="RNaseH_sf"/>
</dbReference>
<feature type="compositionally biased region" description="Polar residues" evidence="1">
    <location>
        <begin position="378"/>
        <end position="391"/>
    </location>
</feature>
<name>A0A6S7JTX3_PARCT</name>
<dbReference type="GO" id="GO:0003676">
    <property type="term" value="F:nucleic acid binding"/>
    <property type="evidence" value="ECO:0007669"/>
    <property type="project" value="InterPro"/>
</dbReference>
<evidence type="ECO:0000313" key="3">
    <source>
        <dbReference type="Proteomes" id="UP001152795"/>
    </source>
</evidence>
<dbReference type="GO" id="GO:0015074">
    <property type="term" value="P:DNA integration"/>
    <property type="evidence" value="ECO:0007669"/>
    <property type="project" value="InterPro"/>
</dbReference>
<feature type="region of interest" description="Disordered" evidence="1">
    <location>
        <begin position="364"/>
        <end position="434"/>
    </location>
</feature>
<dbReference type="InterPro" id="IPR050951">
    <property type="entry name" value="Retrovirus_Pol_polyprotein"/>
</dbReference>
<gene>
    <name evidence="2" type="ORF">PACLA_8A024047</name>
</gene>
<dbReference type="Gene3D" id="3.30.420.10">
    <property type="entry name" value="Ribonuclease H-like superfamily/Ribonuclease H"/>
    <property type="match status" value="1"/>
</dbReference>
<evidence type="ECO:0000256" key="1">
    <source>
        <dbReference type="SAM" id="MobiDB-lite"/>
    </source>
</evidence>
<protein>
    <submittedName>
        <fullName evidence="2">Transposon Ty3-G Gag-Pol poly</fullName>
    </submittedName>
</protein>
<dbReference type="SUPFAM" id="SSF53098">
    <property type="entry name" value="Ribonuclease H-like"/>
    <property type="match status" value="1"/>
</dbReference>
<dbReference type="Pfam" id="PF17921">
    <property type="entry name" value="Integrase_H2C2"/>
    <property type="match status" value="1"/>
</dbReference>
<dbReference type="Pfam" id="PF00665">
    <property type="entry name" value="rve"/>
    <property type="match status" value="1"/>
</dbReference>
<dbReference type="PROSITE" id="PS50994">
    <property type="entry name" value="INTEGRASE"/>
    <property type="match status" value="1"/>
</dbReference>
<dbReference type="Proteomes" id="UP001152795">
    <property type="component" value="Unassembled WGS sequence"/>
</dbReference>
<dbReference type="OrthoDB" id="5983221at2759"/>
<reference evidence="2" key="1">
    <citation type="submission" date="2020-04" db="EMBL/GenBank/DDBJ databases">
        <authorList>
            <person name="Alioto T."/>
            <person name="Alioto T."/>
            <person name="Gomez Garrido J."/>
        </authorList>
    </citation>
    <scope>NUCLEOTIDE SEQUENCE</scope>
    <source>
        <strain evidence="2">A484AB</strain>
    </source>
</reference>
<dbReference type="PANTHER" id="PTHR37984:SF13">
    <property type="entry name" value="RIBONUCLEASE H"/>
    <property type="match status" value="1"/>
</dbReference>
<proteinExistence type="predicted"/>
<dbReference type="InterPro" id="IPR001584">
    <property type="entry name" value="Integrase_cat-core"/>
</dbReference>
<dbReference type="PANTHER" id="PTHR37984">
    <property type="entry name" value="PROTEIN CBG26694"/>
    <property type="match status" value="1"/>
</dbReference>
<feature type="compositionally biased region" description="Basic and acidic residues" evidence="1">
    <location>
        <begin position="421"/>
        <end position="434"/>
    </location>
</feature>
<dbReference type="FunFam" id="1.10.340.70:FF:000003">
    <property type="entry name" value="Protein CBG25708"/>
    <property type="match status" value="1"/>
</dbReference>
<dbReference type="InterPro" id="IPR012337">
    <property type="entry name" value="RNaseH-like_sf"/>
</dbReference>
<accession>A0A6S7JTX3</accession>
<dbReference type="InterPro" id="IPR041588">
    <property type="entry name" value="Integrase_H2C2"/>
</dbReference>
<dbReference type="Gene3D" id="1.10.340.70">
    <property type="match status" value="1"/>
</dbReference>
<dbReference type="AlphaFoldDB" id="A0A6S7JTX3"/>